<keyword evidence="9" id="KW-1185">Reference proteome</keyword>
<evidence type="ECO:0000256" key="5">
    <source>
        <dbReference type="SAM" id="MobiDB-lite"/>
    </source>
</evidence>
<dbReference type="AlphaFoldDB" id="A0A166D7F5"/>
<sequence>MLDTKLDQVIMLECLLDVPFVADAKSECTEEGISFQAMGNLLVALVSVKLDVFDEVLKCAKDDDLVTLKAGDDADVLNLAYEAKSKLRPHRRILHEADDIDSDTLSIPDTAYDARVALPAAEFACIMKDLLPLGESIRIEVSQEGKKYARFHDDGEAGMKVEERGGRGDKKKRQKALTKSKPAAQKSKKSSDHSESWVAIEMNQHVKLTFSLKHLDNFAKSSTLCNVVQLMMSNDVPLLCHIRYYLAPKIGGE</sequence>
<feature type="compositionally biased region" description="Basic residues" evidence="5">
    <location>
        <begin position="169"/>
        <end position="178"/>
    </location>
</feature>
<dbReference type="GO" id="GO:0006298">
    <property type="term" value="P:mismatch repair"/>
    <property type="evidence" value="ECO:0007669"/>
    <property type="project" value="TreeGrafter"/>
</dbReference>
<keyword evidence="4" id="KW-0235">DNA replication</keyword>
<evidence type="ECO:0000313" key="9">
    <source>
        <dbReference type="Proteomes" id="UP000076532"/>
    </source>
</evidence>
<organism evidence="8 9">
    <name type="scientific">Athelia psychrophila</name>
    <dbReference type="NCBI Taxonomy" id="1759441"/>
    <lineage>
        <taxon>Eukaryota</taxon>
        <taxon>Fungi</taxon>
        <taxon>Dikarya</taxon>
        <taxon>Basidiomycota</taxon>
        <taxon>Agaricomycotina</taxon>
        <taxon>Agaricomycetes</taxon>
        <taxon>Agaricomycetidae</taxon>
        <taxon>Atheliales</taxon>
        <taxon>Atheliaceae</taxon>
        <taxon>Athelia</taxon>
    </lineage>
</organism>
<reference evidence="8 9" key="1">
    <citation type="journal article" date="2016" name="Mol. Biol. Evol.">
        <title>Comparative Genomics of Early-Diverging Mushroom-Forming Fungi Provides Insights into the Origins of Lignocellulose Decay Capabilities.</title>
        <authorList>
            <person name="Nagy L.G."/>
            <person name="Riley R."/>
            <person name="Tritt A."/>
            <person name="Adam C."/>
            <person name="Daum C."/>
            <person name="Floudas D."/>
            <person name="Sun H."/>
            <person name="Yadav J.S."/>
            <person name="Pangilinan J."/>
            <person name="Larsson K.H."/>
            <person name="Matsuura K."/>
            <person name="Barry K."/>
            <person name="Labutti K."/>
            <person name="Kuo R."/>
            <person name="Ohm R.A."/>
            <person name="Bhattacharya S.S."/>
            <person name="Shirouzu T."/>
            <person name="Yoshinaga Y."/>
            <person name="Martin F.M."/>
            <person name="Grigoriev I.V."/>
            <person name="Hibbett D.S."/>
        </authorList>
    </citation>
    <scope>NUCLEOTIDE SEQUENCE [LARGE SCALE GENOMIC DNA]</scope>
    <source>
        <strain evidence="8 9">CBS 109695</strain>
    </source>
</reference>
<dbReference type="Proteomes" id="UP000076532">
    <property type="component" value="Unassembled WGS sequence"/>
</dbReference>
<feature type="compositionally biased region" description="Basic and acidic residues" evidence="5">
    <location>
        <begin position="157"/>
        <end position="168"/>
    </location>
</feature>
<comment type="subcellular location">
    <subcellularLocation>
        <location evidence="3">Nucleus</location>
    </subcellularLocation>
</comment>
<keyword evidence="3" id="KW-0539">Nucleus</keyword>
<dbReference type="Pfam" id="PF02747">
    <property type="entry name" value="PCNA_C"/>
    <property type="match status" value="2"/>
</dbReference>
<comment type="function">
    <text evidence="3">This protein is an auxiliary protein of DNA polymerase delta and is involved in the control of eukaryotic DNA replication by increasing the polymerase's processivity during elongation of the leading strand.</text>
</comment>
<evidence type="ECO:0000259" key="7">
    <source>
        <dbReference type="Pfam" id="PF02747"/>
    </source>
</evidence>
<dbReference type="GO" id="GO:0030337">
    <property type="term" value="F:DNA polymerase processivity factor activity"/>
    <property type="evidence" value="ECO:0007669"/>
    <property type="project" value="InterPro"/>
</dbReference>
<evidence type="ECO:0000256" key="3">
    <source>
        <dbReference type="RuleBase" id="RU000641"/>
    </source>
</evidence>
<accession>A0A166D7F5</accession>
<comment type="similarity">
    <text evidence="1 4">Belongs to the PCNA family.</text>
</comment>
<dbReference type="InterPro" id="IPR000730">
    <property type="entry name" value="Pr_cel_nuc_antig"/>
</dbReference>
<gene>
    <name evidence="8" type="ORF">FIBSPDRAFT_1048835</name>
</gene>
<evidence type="ECO:0000313" key="8">
    <source>
        <dbReference type="EMBL" id="KZP14403.1"/>
    </source>
</evidence>
<dbReference type="PANTHER" id="PTHR11352:SF0">
    <property type="entry name" value="PROLIFERATING CELL NUCLEAR ANTIGEN"/>
    <property type="match status" value="1"/>
</dbReference>
<feature type="domain" description="Proliferating cell nuclear antigen PCNA C-terminal" evidence="7">
    <location>
        <begin position="186"/>
        <end position="240"/>
    </location>
</feature>
<dbReference type="SUPFAM" id="SSF55979">
    <property type="entry name" value="DNA clamp"/>
    <property type="match status" value="2"/>
</dbReference>
<dbReference type="EMBL" id="KV417618">
    <property type="protein sequence ID" value="KZP14403.1"/>
    <property type="molecule type" value="Genomic_DNA"/>
</dbReference>
<dbReference type="GO" id="GO:0019985">
    <property type="term" value="P:translesion synthesis"/>
    <property type="evidence" value="ECO:0007669"/>
    <property type="project" value="TreeGrafter"/>
</dbReference>
<feature type="domain" description="Proliferating cell nuclear antigen PCNA N-terminal" evidence="6">
    <location>
        <begin position="49"/>
        <end position="88"/>
    </location>
</feature>
<evidence type="ECO:0000256" key="1">
    <source>
        <dbReference type="ARBA" id="ARBA00010462"/>
    </source>
</evidence>
<proteinExistence type="inferred from homology"/>
<protein>
    <recommendedName>
        <fullName evidence="3">DNA sliding clamp PCNA</fullName>
    </recommendedName>
</protein>
<dbReference type="GO" id="GO:0003677">
    <property type="term" value="F:DNA binding"/>
    <property type="evidence" value="ECO:0007669"/>
    <property type="project" value="UniProtKB-KW"/>
</dbReference>
<dbReference type="PRINTS" id="PR00339">
    <property type="entry name" value="PCNACYCLIN"/>
</dbReference>
<evidence type="ECO:0000259" key="6">
    <source>
        <dbReference type="Pfam" id="PF00705"/>
    </source>
</evidence>
<evidence type="ECO:0000256" key="2">
    <source>
        <dbReference type="ARBA" id="ARBA00023125"/>
    </source>
</evidence>
<dbReference type="InterPro" id="IPR022648">
    <property type="entry name" value="Pr_cel_nuc_antig_N"/>
</dbReference>
<dbReference type="GO" id="GO:0043626">
    <property type="term" value="C:PCNA complex"/>
    <property type="evidence" value="ECO:0007669"/>
    <property type="project" value="TreeGrafter"/>
</dbReference>
<dbReference type="PANTHER" id="PTHR11352">
    <property type="entry name" value="PROLIFERATING CELL NUCLEAR ANTIGEN"/>
    <property type="match status" value="1"/>
</dbReference>
<dbReference type="Pfam" id="PF00705">
    <property type="entry name" value="PCNA_N"/>
    <property type="match status" value="1"/>
</dbReference>
<dbReference type="CDD" id="cd00577">
    <property type="entry name" value="PCNA"/>
    <property type="match status" value="1"/>
</dbReference>
<dbReference type="OrthoDB" id="534348at2759"/>
<dbReference type="GO" id="GO:0006272">
    <property type="term" value="P:leading strand elongation"/>
    <property type="evidence" value="ECO:0007669"/>
    <property type="project" value="TreeGrafter"/>
</dbReference>
<dbReference type="Gene3D" id="3.70.10.10">
    <property type="match status" value="1"/>
</dbReference>
<feature type="domain" description="Proliferating cell nuclear antigen PCNA C-terminal" evidence="7">
    <location>
        <begin position="107"/>
        <end position="164"/>
    </location>
</feature>
<evidence type="ECO:0000256" key="4">
    <source>
        <dbReference type="RuleBase" id="RU003671"/>
    </source>
</evidence>
<name>A0A166D7F5_9AGAM</name>
<feature type="region of interest" description="Disordered" evidence="5">
    <location>
        <begin position="157"/>
        <end position="196"/>
    </location>
</feature>
<dbReference type="InterPro" id="IPR046938">
    <property type="entry name" value="DNA_clamp_sf"/>
</dbReference>
<dbReference type="GO" id="GO:0006275">
    <property type="term" value="P:regulation of DNA replication"/>
    <property type="evidence" value="ECO:0007669"/>
    <property type="project" value="InterPro"/>
</dbReference>
<keyword evidence="2 4" id="KW-0238">DNA-binding</keyword>
<dbReference type="InterPro" id="IPR022649">
    <property type="entry name" value="Pr_cel_nuc_antig_C"/>
</dbReference>
<dbReference type="STRING" id="436010.A0A166D7F5"/>